<dbReference type="RefSeq" id="WP_204391397.1">
    <property type="nucleotide sequence ID" value="NZ_JAFBBW010000001.1"/>
</dbReference>
<accession>A0ABV9R2K4</accession>
<evidence type="ECO:0000313" key="5">
    <source>
        <dbReference type="Proteomes" id="UP001595960"/>
    </source>
</evidence>
<proteinExistence type="predicted"/>
<dbReference type="SUPFAM" id="SSF52540">
    <property type="entry name" value="P-loop containing nucleoside triphosphate hydrolases"/>
    <property type="match status" value="1"/>
</dbReference>
<keyword evidence="5" id="KW-1185">Reference proteome</keyword>
<dbReference type="InterPro" id="IPR049945">
    <property type="entry name" value="AAA_22"/>
</dbReference>
<dbReference type="SUPFAM" id="SSF48452">
    <property type="entry name" value="TPR-like"/>
    <property type="match status" value="1"/>
</dbReference>
<dbReference type="PANTHER" id="PTHR47691">
    <property type="entry name" value="REGULATOR-RELATED"/>
    <property type="match status" value="1"/>
</dbReference>
<feature type="domain" description="ORC1/DEAH AAA+ ATPase" evidence="3">
    <location>
        <begin position="208"/>
        <end position="308"/>
    </location>
</feature>
<dbReference type="PRINTS" id="PR00364">
    <property type="entry name" value="DISEASERSIST"/>
</dbReference>
<feature type="domain" description="DUF4062" evidence="2">
    <location>
        <begin position="18"/>
        <end position="99"/>
    </location>
</feature>
<protein>
    <submittedName>
        <fullName evidence="4">ATP-binding protein</fullName>
    </submittedName>
</protein>
<dbReference type="Pfam" id="PF13271">
    <property type="entry name" value="DUF4062"/>
    <property type="match status" value="1"/>
</dbReference>
<dbReference type="InterPro" id="IPR027417">
    <property type="entry name" value="P-loop_NTPase"/>
</dbReference>
<evidence type="ECO:0000259" key="3">
    <source>
        <dbReference type="Pfam" id="PF13401"/>
    </source>
</evidence>
<evidence type="ECO:0000256" key="1">
    <source>
        <dbReference type="SAM" id="MobiDB-lite"/>
    </source>
</evidence>
<evidence type="ECO:0000313" key="4">
    <source>
        <dbReference type="EMBL" id="MFC4828348.1"/>
    </source>
</evidence>
<comment type="caution">
    <text evidence="4">The sequence shown here is derived from an EMBL/GenBank/DDBJ whole genome shotgun (WGS) entry which is preliminary data.</text>
</comment>
<dbReference type="GO" id="GO:0005524">
    <property type="term" value="F:ATP binding"/>
    <property type="evidence" value="ECO:0007669"/>
    <property type="project" value="UniProtKB-KW"/>
</dbReference>
<keyword evidence="4" id="KW-0547">Nucleotide-binding</keyword>
<dbReference type="Gene3D" id="3.40.50.300">
    <property type="entry name" value="P-loop containing nucleotide triphosphate hydrolases"/>
    <property type="match status" value="1"/>
</dbReference>
<dbReference type="PANTHER" id="PTHR47691:SF3">
    <property type="entry name" value="HTH-TYPE TRANSCRIPTIONAL REGULATOR RV0890C-RELATED"/>
    <property type="match status" value="1"/>
</dbReference>
<gene>
    <name evidence="4" type="ORF">ACFPER_06080</name>
</gene>
<dbReference type="Proteomes" id="UP001595960">
    <property type="component" value="Unassembled WGS sequence"/>
</dbReference>
<organism evidence="4 5">
    <name type="scientific">Agromyces aurantiacus</name>
    <dbReference type="NCBI Taxonomy" id="165814"/>
    <lineage>
        <taxon>Bacteria</taxon>
        <taxon>Bacillati</taxon>
        <taxon>Actinomycetota</taxon>
        <taxon>Actinomycetes</taxon>
        <taxon>Micrococcales</taxon>
        <taxon>Microbacteriaceae</taxon>
        <taxon>Agromyces</taxon>
    </lineage>
</organism>
<dbReference type="Pfam" id="PF13401">
    <property type="entry name" value="AAA_22"/>
    <property type="match status" value="1"/>
</dbReference>
<dbReference type="InterPro" id="IPR025139">
    <property type="entry name" value="DUF4062"/>
</dbReference>
<reference evidence="5" key="1">
    <citation type="journal article" date="2019" name="Int. J. Syst. Evol. Microbiol.">
        <title>The Global Catalogue of Microorganisms (GCM) 10K type strain sequencing project: providing services to taxonomists for standard genome sequencing and annotation.</title>
        <authorList>
            <consortium name="The Broad Institute Genomics Platform"/>
            <consortium name="The Broad Institute Genome Sequencing Center for Infectious Disease"/>
            <person name="Wu L."/>
            <person name="Ma J."/>
        </authorList>
    </citation>
    <scope>NUCLEOTIDE SEQUENCE [LARGE SCALE GENOMIC DNA]</scope>
    <source>
        <strain evidence="5">CGMCC 1.12192</strain>
    </source>
</reference>
<dbReference type="EMBL" id="JBHSJC010000001">
    <property type="protein sequence ID" value="MFC4828348.1"/>
    <property type="molecule type" value="Genomic_DNA"/>
</dbReference>
<dbReference type="InterPro" id="IPR011990">
    <property type="entry name" value="TPR-like_helical_dom_sf"/>
</dbReference>
<feature type="region of interest" description="Disordered" evidence="1">
    <location>
        <begin position="844"/>
        <end position="884"/>
    </location>
</feature>
<dbReference type="Gene3D" id="1.25.40.10">
    <property type="entry name" value="Tetratricopeptide repeat domain"/>
    <property type="match status" value="1"/>
</dbReference>
<keyword evidence="4" id="KW-0067">ATP-binding</keyword>
<sequence>MTGASSGRAIRTPDQRLRVFVSSTLRELEGERRAVRGAVEDLRLAPVMFELGARPHPPRELYRAYLEQSDVFVGIYWQQYGWVAPGEEVSGLEDEYRLAAAEMPKLIYLKQPAEPDERLSALLARIRDDDTASYKSFSTAEELAELVEADLATLLAERFDASRTAPAGAAGRSPADEAEPARLPAPYAEAVGRDEEVSTLLRWLGEDARRLVTLAGPGGIGKSRLAIEVARLAQDRFDRVTFVLLEHLTDPDDVLPAIARELGVRDGRDGPLSERIGVARAGRRDLIVLDNFEQVLDAAPMLTSLLTDLPDASFLVTSRARLRIRGEQVFDVEPLGLPADAGPATAESVLEAASVRLFRDRAREADPRFEVTSENAEAVAGICRALEGVPLAIELVAACIRALTPATMLDKLDRMLPMLVNAARDVPERQRTMRATIQWSIDLLAPEPAALLVRLGVFAGDFSLDAAEAVTAGSPWADDLLATLLVLVDSSLLRQHGDAGVPLYSMLGSVREVAAARFELEPDAAAVRRAHAEHYVRLAARMEPLLRGPTQLATVIRLEAERDNLRAGYRHLISIGDVDPVADAVWRLLLYWWIRNLLPEAKSWMEDVLATVVPLSDRTRAIAIALSTFVSLWQADTEIDTAEMHRSVELFHACGDDFSEAFARTILSLAYMSSSPPDLDRAEAMQRATLELPATWEDPTFSALFQSALGRVRFLRGDYAGALELFDAALDETIRAEDLYGEGVTLTQAGWARLALGEPRPDLFARNLELAILLGSEDGVAYALEGLAGTAAAVGDIGRAGLLLGAAETARARTGLSEQQSYITYQRFVAELLASDRAGEFQAARARGRRMPRPAALDLALGPSAPGDATPDPRPDPRPAGFLP</sequence>
<evidence type="ECO:0000259" key="2">
    <source>
        <dbReference type="Pfam" id="PF13271"/>
    </source>
</evidence>
<name>A0ABV9R2K4_9MICO</name>